<dbReference type="Gene3D" id="3.30.70.270">
    <property type="match status" value="1"/>
</dbReference>
<dbReference type="AlphaFoldDB" id="A0A806X6M6"/>
<dbReference type="PANTHER" id="PTHR45138:SF9">
    <property type="entry name" value="DIGUANYLATE CYCLASE DGCM-RELATED"/>
    <property type="match status" value="1"/>
</dbReference>
<keyword evidence="4" id="KW-0547">Nucleotide-binding</keyword>
<dbReference type="FunFam" id="3.30.70.270:FF:000001">
    <property type="entry name" value="Diguanylate cyclase domain protein"/>
    <property type="match status" value="1"/>
</dbReference>
<evidence type="ECO:0000256" key="4">
    <source>
        <dbReference type="ARBA" id="ARBA00023134"/>
    </source>
</evidence>
<dbReference type="InterPro" id="IPR050469">
    <property type="entry name" value="Diguanylate_Cyclase"/>
</dbReference>
<keyword evidence="4" id="KW-0342">GTP-binding</keyword>
<dbReference type="NCBIfam" id="TIGR00254">
    <property type="entry name" value="GGDEF"/>
    <property type="match status" value="1"/>
</dbReference>
<evidence type="ECO:0000256" key="1">
    <source>
        <dbReference type="ARBA" id="ARBA00001946"/>
    </source>
</evidence>
<comment type="catalytic activity">
    <reaction evidence="5">
        <text>2 GTP = 3',3'-c-di-GMP + 2 diphosphate</text>
        <dbReference type="Rhea" id="RHEA:24898"/>
        <dbReference type="ChEBI" id="CHEBI:33019"/>
        <dbReference type="ChEBI" id="CHEBI:37565"/>
        <dbReference type="ChEBI" id="CHEBI:58805"/>
        <dbReference type="EC" id="2.7.7.65"/>
    </reaction>
</comment>
<dbReference type="GO" id="GO:0005886">
    <property type="term" value="C:plasma membrane"/>
    <property type="evidence" value="ECO:0007669"/>
    <property type="project" value="TreeGrafter"/>
</dbReference>
<dbReference type="PROSITE" id="PS50887">
    <property type="entry name" value="GGDEF"/>
    <property type="match status" value="1"/>
</dbReference>
<name>A0A806X6M6_9ENTR</name>
<gene>
    <name evidence="7" type="ORF">AO703_09595</name>
</gene>
<evidence type="ECO:0000259" key="6">
    <source>
        <dbReference type="PROSITE" id="PS50887"/>
    </source>
</evidence>
<dbReference type="GO" id="GO:0043709">
    <property type="term" value="P:cell adhesion involved in single-species biofilm formation"/>
    <property type="evidence" value="ECO:0007669"/>
    <property type="project" value="TreeGrafter"/>
</dbReference>
<dbReference type="GO" id="GO:0005525">
    <property type="term" value="F:GTP binding"/>
    <property type="evidence" value="ECO:0007669"/>
    <property type="project" value="UniProtKB-KW"/>
</dbReference>
<dbReference type="CDD" id="cd01949">
    <property type="entry name" value="GGDEF"/>
    <property type="match status" value="1"/>
</dbReference>
<dbReference type="NCBIfam" id="NF007380">
    <property type="entry name" value="PRK09894.1"/>
    <property type="match status" value="1"/>
</dbReference>
<accession>A0A806X6M6</accession>
<sequence length="312" mass="35666">MQNELVKIDTVIESLNQSLKAHYKWLVDVFRYVAVKDRDVPEITAVSAHDICQFGHWINATLQERPHDKGLMLSIHQRHAETHRICRELVASIVAKDVNLTLFDAFHAELQGLIESIYQYRRHLLQIRTSHDALTGLPLRRILDESFDAQLSDESDGKLFILLLDIDHFKRINDTWGHLVGDGVLRAFAEKLRASTRSYEPVYRYGGEEFIVILKAHSRDEACRTGLRITQAIADHQIRVDQHDIRITVTCGLTPVQQGEPLHKALERADSAMYMGKQSGRNRCMFIDEDLRVVTVGEKKPARGGQIILEAM</sequence>
<comment type="cofactor">
    <cofactor evidence="1">
        <name>Mg(2+)</name>
        <dbReference type="ChEBI" id="CHEBI:18420"/>
    </cofactor>
</comment>
<dbReference type="InterPro" id="IPR029787">
    <property type="entry name" value="Nucleotide_cyclase"/>
</dbReference>
<evidence type="ECO:0000256" key="2">
    <source>
        <dbReference type="ARBA" id="ARBA00004665"/>
    </source>
</evidence>
<dbReference type="RefSeq" id="WP_062741066.1">
    <property type="nucleotide sequence ID" value="NZ_CP012871.1"/>
</dbReference>
<dbReference type="EC" id="2.7.7.65" evidence="3"/>
<evidence type="ECO:0000256" key="5">
    <source>
        <dbReference type="ARBA" id="ARBA00034247"/>
    </source>
</evidence>
<dbReference type="KEGG" id="kle:AO703_09595"/>
<dbReference type="PANTHER" id="PTHR45138">
    <property type="entry name" value="REGULATORY COMPONENTS OF SENSORY TRANSDUCTION SYSTEM"/>
    <property type="match status" value="1"/>
</dbReference>
<evidence type="ECO:0000313" key="8">
    <source>
        <dbReference type="Proteomes" id="UP000069162"/>
    </source>
</evidence>
<dbReference type="GO" id="GO:1902201">
    <property type="term" value="P:negative regulation of bacterial-type flagellum-dependent cell motility"/>
    <property type="evidence" value="ECO:0007669"/>
    <property type="project" value="TreeGrafter"/>
</dbReference>
<dbReference type="GO" id="GO:0052621">
    <property type="term" value="F:diguanylate cyclase activity"/>
    <property type="evidence" value="ECO:0007669"/>
    <property type="project" value="UniProtKB-EC"/>
</dbReference>
<evidence type="ECO:0000313" key="7">
    <source>
        <dbReference type="EMBL" id="ALR76542.1"/>
    </source>
</evidence>
<dbReference type="Proteomes" id="UP000069162">
    <property type="component" value="Chromosome"/>
</dbReference>
<dbReference type="InterPro" id="IPR043128">
    <property type="entry name" value="Rev_trsase/Diguanyl_cyclase"/>
</dbReference>
<reference evidence="8" key="1">
    <citation type="submission" date="2015-10" db="EMBL/GenBank/DDBJ databases">
        <title>Complete Genome Sequencing of Klebsiella sp. strain G5.</title>
        <authorList>
            <person name="Chan K.-G."/>
            <person name="Chen J.-W."/>
        </authorList>
    </citation>
    <scope>NUCLEOTIDE SEQUENCE [LARGE SCALE GENOMIC DNA]</scope>
    <source>
        <strain evidence="8">G5</strain>
    </source>
</reference>
<dbReference type="SMART" id="SM00267">
    <property type="entry name" value="GGDEF"/>
    <property type="match status" value="1"/>
</dbReference>
<organism evidence="7 8">
    <name type="scientific">[Enterobacter] lignolyticus</name>
    <dbReference type="NCBI Taxonomy" id="1334193"/>
    <lineage>
        <taxon>Bacteria</taxon>
        <taxon>Pseudomonadati</taxon>
        <taxon>Pseudomonadota</taxon>
        <taxon>Gammaproteobacteria</taxon>
        <taxon>Enterobacterales</taxon>
        <taxon>Enterobacteriaceae</taxon>
        <taxon>Pluralibacter</taxon>
    </lineage>
</organism>
<dbReference type="SUPFAM" id="SSF55073">
    <property type="entry name" value="Nucleotide cyclase"/>
    <property type="match status" value="1"/>
</dbReference>
<dbReference type="OrthoDB" id="5496380at2"/>
<comment type="pathway">
    <text evidence="2">Purine metabolism; 3',5'-cyclic di-GMP biosynthesis.</text>
</comment>
<evidence type="ECO:0000256" key="3">
    <source>
        <dbReference type="ARBA" id="ARBA00012528"/>
    </source>
</evidence>
<dbReference type="InterPro" id="IPR000160">
    <property type="entry name" value="GGDEF_dom"/>
</dbReference>
<protein>
    <recommendedName>
        <fullName evidence="3">diguanylate cyclase</fullName>
        <ecNumber evidence="3">2.7.7.65</ecNumber>
    </recommendedName>
</protein>
<proteinExistence type="predicted"/>
<dbReference type="EMBL" id="CP012871">
    <property type="protein sequence ID" value="ALR76542.1"/>
    <property type="molecule type" value="Genomic_DNA"/>
</dbReference>
<dbReference type="Pfam" id="PF00990">
    <property type="entry name" value="GGDEF"/>
    <property type="match status" value="1"/>
</dbReference>
<dbReference type="Gene3D" id="1.20.120.30">
    <property type="entry name" value="Aspartate receptor, ligand-binding domain"/>
    <property type="match status" value="1"/>
</dbReference>
<feature type="domain" description="GGDEF" evidence="6">
    <location>
        <begin position="157"/>
        <end position="289"/>
    </location>
</feature>